<feature type="transmembrane region" description="Helical" evidence="1">
    <location>
        <begin position="12"/>
        <end position="33"/>
    </location>
</feature>
<feature type="transmembrane region" description="Helical" evidence="1">
    <location>
        <begin position="138"/>
        <end position="158"/>
    </location>
</feature>
<evidence type="ECO:0000313" key="3">
    <source>
        <dbReference type="Proteomes" id="UP000188726"/>
    </source>
</evidence>
<evidence type="ECO:0000256" key="1">
    <source>
        <dbReference type="SAM" id="Phobius"/>
    </source>
</evidence>
<reference evidence="2 3" key="1">
    <citation type="journal article" date="2017" name="Genome Announc.">
        <title>Draft Genome Sequences of Salinivibrio proteolyticus, Salinivibrio sharmensis, Salinivibrio siamensis, Salinivibrio costicola subsp. alcaliphilus, Salinivibrio costicola subsp. vallismortis, and 29 New Isolates Belonging to the Genus Salinivibrio.</title>
        <authorList>
            <person name="Lopez-Hermoso C."/>
            <person name="de la Haba R.R."/>
            <person name="Sanchez-Porro C."/>
            <person name="Bayliss S.C."/>
            <person name="Feil E.J."/>
            <person name="Ventosa A."/>
        </authorList>
    </citation>
    <scope>NUCLEOTIDE SEQUENCE [LARGE SCALE GENOMIC DNA]</scope>
    <source>
        <strain evidence="2 3">IC202</strain>
    </source>
</reference>
<keyword evidence="1" id="KW-0812">Transmembrane</keyword>
<proteinExistence type="predicted"/>
<keyword evidence="1" id="KW-1133">Transmembrane helix</keyword>
<dbReference type="EMBL" id="MUEO01000009">
    <property type="protein sequence ID" value="OOE45136.1"/>
    <property type="molecule type" value="Genomic_DNA"/>
</dbReference>
<evidence type="ECO:0000313" key="2">
    <source>
        <dbReference type="EMBL" id="OOE45136.1"/>
    </source>
</evidence>
<dbReference type="RefSeq" id="WP_077457578.1">
    <property type="nucleotide sequence ID" value="NZ_MUEN01000041.1"/>
</dbReference>
<dbReference type="AlphaFoldDB" id="A0AB36KB22"/>
<protein>
    <recommendedName>
        <fullName evidence="4">Phage holin family protein</fullName>
    </recommendedName>
</protein>
<comment type="caution">
    <text evidence="2">The sequence shown here is derived from an EMBL/GenBank/DDBJ whole genome shotgun (WGS) entry which is preliminary data.</text>
</comment>
<accession>A0AB36KB22</accession>
<feature type="transmembrane region" description="Helical" evidence="1">
    <location>
        <begin position="39"/>
        <end position="59"/>
    </location>
</feature>
<sequence length="180" mass="20500">MISWKKYMRKTIYLLLTIVFSGVFAVLFQPLLTDKALDVLVNIYSILAGFLVGVVALVGDPSSLPAGSWRVAENSTKNTFRKLRSTKSLLYVYLLTLLAIFSYKLLAVPEALEVIKRLPFSDDVIPYLSGLKEFSEQVILFLSFLAFSYSFTLPNSLFKIQKQRVEKEIEKRRQDDNISS</sequence>
<evidence type="ECO:0008006" key="4">
    <source>
        <dbReference type="Google" id="ProtNLM"/>
    </source>
</evidence>
<gene>
    <name evidence="2" type="ORF">BZG09_05385</name>
</gene>
<name>A0AB36KB22_9GAMM</name>
<feature type="transmembrane region" description="Helical" evidence="1">
    <location>
        <begin position="88"/>
        <end position="106"/>
    </location>
</feature>
<organism evidence="2 3">
    <name type="scientific">Salinivibrio kushneri</name>
    <dbReference type="NCBI Taxonomy" id="1908198"/>
    <lineage>
        <taxon>Bacteria</taxon>
        <taxon>Pseudomonadati</taxon>
        <taxon>Pseudomonadota</taxon>
        <taxon>Gammaproteobacteria</taxon>
        <taxon>Vibrionales</taxon>
        <taxon>Vibrionaceae</taxon>
        <taxon>Salinivibrio</taxon>
    </lineage>
</organism>
<keyword evidence="1" id="KW-0472">Membrane</keyword>
<dbReference type="Proteomes" id="UP000188726">
    <property type="component" value="Unassembled WGS sequence"/>
</dbReference>